<evidence type="ECO:0000313" key="2">
    <source>
        <dbReference type="Proteomes" id="UP000018211"/>
    </source>
</evidence>
<protein>
    <submittedName>
        <fullName evidence="1">Uncharacterized protein</fullName>
    </submittedName>
</protein>
<proteinExistence type="predicted"/>
<comment type="caution">
    <text evidence="1">The sequence shown here is derived from an EMBL/GenBank/DDBJ whole genome shotgun (WGS) entry which is preliminary data.</text>
</comment>
<sequence length="270" mass="31497">MADKWLVERLTKSKQRSLQWIALAEALEELWDSSCFGEIQSFKNNRNIFTADDESLDKRIGELGDYFNTEIPIDISSKRLAVAWQRSDIHEKNTITPFLNSLYRSFTGLEIEWLPLYCEIGKPYIKSNLLTERGIEQNQGDVSQYWLTSRGKINVDVTHLRKFGLTREEFKTVVRREISRYRPTHIVYDGEQFILTIDFDYSPLSWEVYRSKSPLTVPFISSNLYLGFPHRNDPMTIEMSLSTNSNPNQYLEFDAVPADFAPLDTPLWSE</sequence>
<gene>
    <name evidence="1" type="ORF">VIBNISOn1_1840024</name>
</gene>
<accession>A0AAV2VPP4</accession>
<dbReference type="AlphaFoldDB" id="A0AAV2VPP4"/>
<dbReference type="Proteomes" id="UP000018211">
    <property type="component" value="Unassembled WGS sequence"/>
</dbReference>
<reference evidence="1 2" key="1">
    <citation type="journal article" date="2013" name="ISME J.">
        <title>Comparative genomics of pathogenic lineages of Vibrio nigripulchritudo identifies virulence-associated traits.</title>
        <authorList>
            <person name="Goudenege D."/>
            <person name="Labreuche Y."/>
            <person name="Krin E."/>
            <person name="Ansquer D."/>
            <person name="Mangenot S."/>
            <person name="Calteau A."/>
            <person name="Medigue C."/>
            <person name="Mazel D."/>
            <person name="Polz M.F."/>
            <person name="Le Roux F."/>
        </authorList>
    </citation>
    <scope>NUCLEOTIDE SEQUENCE [LARGE SCALE GENOMIC DNA]</scope>
    <source>
        <strain evidence="1 2">SOn1</strain>
    </source>
</reference>
<organism evidence="1 2">
    <name type="scientific">Vibrio nigripulchritudo SOn1</name>
    <dbReference type="NCBI Taxonomy" id="1238450"/>
    <lineage>
        <taxon>Bacteria</taxon>
        <taxon>Pseudomonadati</taxon>
        <taxon>Pseudomonadota</taxon>
        <taxon>Gammaproteobacteria</taxon>
        <taxon>Vibrionales</taxon>
        <taxon>Vibrionaceae</taxon>
        <taxon>Vibrio</taxon>
    </lineage>
</organism>
<dbReference type="EMBL" id="CAOF01000095">
    <property type="protein sequence ID" value="CCO46641.1"/>
    <property type="molecule type" value="Genomic_DNA"/>
</dbReference>
<name>A0AAV2VPP4_9VIBR</name>
<dbReference type="RefSeq" id="WP_022611699.1">
    <property type="nucleotide sequence ID" value="NZ_LK391965.1"/>
</dbReference>
<evidence type="ECO:0000313" key="1">
    <source>
        <dbReference type="EMBL" id="CCO46641.1"/>
    </source>
</evidence>